<dbReference type="EMBL" id="BMYM01000001">
    <property type="protein sequence ID" value="GHD32014.1"/>
    <property type="molecule type" value="Genomic_DNA"/>
</dbReference>
<name>A0A918XIB5_9GAMM</name>
<comment type="similarity">
    <text evidence="1">Belongs to the UPF0145 family.</text>
</comment>
<dbReference type="Pfam" id="PF01906">
    <property type="entry name" value="YbjQ_1"/>
    <property type="match status" value="1"/>
</dbReference>
<dbReference type="RefSeq" id="WP_189476889.1">
    <property type="nucleotide sequence ID" value="NZ_BMYM01000001.1"/>
</dbReference>
<evidence type="ECO:0000313" key="3">
    <source>
        <dbReference type="Proteomes" id="UP000644693"/>
    </source>
</evidence>
<dbReference type="PANTHER" id="PTHR34068">
    <property type="entry name" value="UPF0145 PROTEIN YBJQ"/>
    <property type="match status" value="1"/>
</dbReference>
<reference evidence="2" key="2">
    <citation type="submission" date="2020-09" db="EMBL/GenBank/DDBJ databases">
        <authorList>
            <person name="Sun Q."/>
            <person name="Kim S."/>
        </authorList>
    </citation>
    <scope>NUCLEOTIDE SEQUENCE</scope>
    <source>
        <strain evidence="2">KCTC 23430</strain>
    </source>
</reference>
<gene>
    <name evidence="2" type="ORF">GCM10007053_15670</name>
</gene>
<sequence>MDVIIQLAVFLTLLCLGYVFGSRTEHKHYESIREREEQLRQLVVLTSRLPLAGQLNHEARLVSGNVVISVDFFKSVLASLRNLVGGNVNAYESLLDRARREAVLRLQAAAKEQGAEAVINLKFETSRVSGNASQGLGSVEVLAYGTAMIPR</sequence>
<comment type="caution">
    <text evidence="2">The sequence shown here is derived from an EMBL/GenBank/DDBJ whole genome shotgun (WGS) entry which is preliminary data.</text>
</comment>
<dbReference type="InterPro" id="IPR035439">
    <property type="entry name" value="UPF0145_dom_sf"/>
</dbReference>
<protein>
    <submittedName>
        <fullName evidence="2">Metal-binding protein</fullName>
    </submittedName>
</protein>
<dbReference type="InterPro" id="IPR002765">
    <property type="entry name" value="UPF0145_YbjQ-like"/>
</dbReference>
<accession>A0A918XIB5</accession>
<keyword evidence="3" id="KW-1185">Reference proteome</keyword>
<dbReference type="PANTHER" id="PTHR34068:SF2">
    <property type="entry name" value="UPF0145 PROTEIN SCO3412"/>
    <property type="match status" value="1"/>
</dbReference>
<proteinExistence type="inferred from homology"/>
<dbReference type="Proteomes" id="UP000644693">
    <property type="component" value="Unassembled WGS sequence"/>
</dbReference>
<dbReference type="Gene3D" id="3.30.110.70">
    <property type="entry name" value="Hypothetical protein apc22750. Chain B"/>
    <property type="match status" value="1"/>
</dbReference>
<evidence type="ECO:0000256" key="1">
    <source>
        <dbReference type="ARBA" id="ARBA00010751"/>
    </source>
</evidence>
<dbReference type="SUPFAM" id="SSF117782">
    <property type="entry name" value="YbjQ-like"/>
    <property type="match status" value="1"/>
</dbReference>
<evidence type="ECO:0000313" key="2">
    <source>
        <dbReference type="EMBL" id="GHD32014.1"/>
    </source>
</evidence>
<organism evidence="2 3">
    <name type="scientific">Parahalioglobus pacificus</name>
    <dbReference type="NCBI Taxonomy" id="930806"/>
    <lineage>
        <taxon>Bacteria</taxon>
        <taxon>Pseudomonadati</taxon>
        <taxon>Pseudomonadota</taxon>
        <taxon>Gammaproteobacteria</taxon>
        <taxon>Cellvibrionales</taxon>
        <taxon>Halieaceae</taxon>
        <taxon>Parahalioglobus</taxon>
    </lineage>
</organism>
<dbReference type="AlphaFoldDB" id="A0A918XIB5"/>
<reference evidence="2" key="1">
    <citation type="journal article" date="2014" name="Int. J. Syst. Evol. Microbiol.">
        <title>Complete genome sequence of Corynebacterium casei LMG S-19264T (=DSM 44701T), isolated from a smear-ripened cheese.</title>
        <authorList>
            <consortium name="US DOE Joint Genome Institute (JGI-PGF)"/>
            <person name="Walter F."/>
            <person name="Albersmeier A."/>
            <person name="Kalinowski J."/>
            <person name="Ruckert C."/>
        </authorList>
    </citation>
    <scope>NUCLEOTIDE SEQUENCE</scope>
    <source>
        <strain evidence="2">KCTC 23430</strain>
    </source>
</reference>